<protein>
    <submittedName>
        <fullName evidence="3">Myosin motor domain-containing protein</fullName>
    </submittedName>
</protein>
<name>A0A0R3S9J9_HYMDI</name>
<dbReference type="EMBL" id="UYSG01000143">
    <property type="protein sequence ID" value="VDL18394.1"/>
    <property type="molecule type" value="Genomic_DNA"/>
</dbReference>
<sequence>MMSFANVPDNAAYALLNGIKGKNLNDEDLLRVHALFGKPTFEAFNLLEEDAVVKATSPSGRFIYKVFAQSIRSNCSHLLAVALSDATNKTRMNTISNQAIAHALEMLFQTF</sequence>
<reference evidence="1 2" key="2">
    <citation type="submission" date="2018-11" db="EMBL/GenBank/DDBJ databases">
        <authorList>
            <consortium name="Pathogen Informatics"/>
        </authorList>
    </citation>
    <scope>NUCLEOTIDE SEQUENCE [LARGE SCALE GENOMIC DNA]</scope>
</reference>
<dbReference type="PANTHER" id="PTHR28498">
    <property type="entry name" value="ZINC FINGER SWIM DOMAIN-CONTAINING PROTEIN 7"/>
    <property type="match status" value="1"/>
</dbReference>
<accession>A0A0R3S9J9</accession>
<dbReference type="Proteomes" id="UP000274504">
    <property type="component" value="Unassembled WGS sequence"/>
</dbReference>
<evidence type="ECO:0000313" key="2">
    <source>
        <dbReference type="Proteomes" id="UP000274504"/>
    </source>
</evidence>
<dbReference type="GO" id="GO:0000724">
    <property type="term" value="P:double-strand break repair via homologous recombination"/>
    <property type="evidence" value="ECO:0007669"/>
    <property type="project" value="TreeGrafter"/>
</dbReference>
<reference evidence="3" key="1">
    <citation type="submission" date="2017-02" db="UniProtKB">
        <authorList>
            <consortium name="WormBaseParasite"/>
        </authorList>
    </citation>
    <scope>IDENTIFICATION</scope>
</reference>
<organism evidence="3">
    <name type="scientific">Hymenolepis diminuta</name>
    <name type="common">Rat tapeworm</name>
    <dbReference type="NCBI Taxonomy" id="6216"/>
    <lineage>
        <taxon>Eukaryota</taxon>
        <taxon>Metazoa</taxon>
        <taxon>Spiralia</taxon>
        <taxon>Lophotrochozoa</taxon>
        <taxon>Platyhelminthes</taxon>
        <taxon>Cestoda</taxon>
        <taxon>Eucestoda</taxon>
        <taxon>Cyclophyllidea</taxon>
        <taxon>Hymenolepididae</taxon>
        <taxon>Hymenolepis</taxon>
    </lineage>
</organism>
<dbReference type="OrthoDB" id="6263106at2759"/>
<dbReference type="WBParaSite" id="HDID_0000093201-mRNA-1">
    <property type="protein sequence ID" value="HDID_0000093201-mRNA-1"/>
    <property type="gene ID" value="HDID_0000093201"/>
</dbReference>
<dbReference type="PANTHER" id="PTHR28498:SF1">
    <property type="entry name" value="ZINC FINGER SWIM DOMAIN-CONTAINING PROTEIN 7"/>
    <property type="match status" value="1"/>
</dbReference>
<evidence type="ECO:0000313" key="3">
    <source>
        <dbReference type="WBParaSite" id="HDID_0000093201-mRNA-1"/>
    </source>
</evidence>
<proteinExistence type="predicted"/>
<evidence type="ECO:0000313" key="1">
    <source>
        <dbReference type="EMBL" id="VDL18394.1"/>
    </source>
</evidence>
<dbReference type="AlphaFoldDB" id="A0A0R3S9J9"/>
<gene>
    <name evidence="1" type="ORF">HDID_LOCUS933</name>
</gene>